<dbReference type="GO" id="GO:0005524">
    <property type="term" value="F:ATP binding"/>
    <property type="evidence" value="ECO:0007669"/>
    <property type="project" value="UniProtKB-KW"/>
</dbReference>
<evidence type="ECO:0000313" key="10">
    <source>
        <dbReference type="EMBL" id="SHK41681.1"/>
    </source>
</evidence>
<keyword evidence="5 7" id="KW-0067">ATP-binding</keyword>
<dbReference type="PANTHER" id="PTHR35526">
    <property type="entry name" value="ANTI-SIGMA-F FACTOR RSBW-RELATED"/>
    <property type="match status" value="1"/>
</dbReference>
<dbReference type="SMART" id="SM00387">
    <property type="entry name" value="HATPase_c"/>
    <property type="match status" value="1"/>
</dbReference>
<dbReference type="InterPro" id="IPR050267">
    <property type="entry name" value="Anti-sigma-factor_SerPK"/>
</dbReference>
<protein>
    <recommendedName>
        <fullName evidence="7">Anti-sigma F factor</fullName>
        <ecNumber evidence="7">2.7.11.1</ecNumber>
    </recommendedName>
    <alternativeName>
        <fullName evidence="7">Stage II sporulation protein AB</fullName>
    </alternativeName>
</protein>
<evidence type="ECO:0000256" key="8">
    <source>
        <dbReference type="SAM" id="MobiDB-lite"/>
    </source>
</evidence>
<dbReference type="InterPro" id="IPR003594">
    <property type="entry name" value="HATPase_dom"/>
</dbReference>
<sequence>MTEYLQEKVHVQNYIRMQFPSCSANESFARVAVASFVAQLDPTLEELTELKTAVSEAVTNAIIHGYENSFGEIRIECSLYDQTVKITIEDDGVGIEDVDMARQPLYTSRPELERSGMGLTIMESFVDRMEIQSEPGQGTRVTLVKSMGGQKTSQRPS</sequence>
<comment type="similarity">
    <text evidence="7">Belongs to the anti-sigma-factor family.</text>
</comment>
<evidence type="ECO:0000259" key="9">
    <source>
        <dbReference type="SMART" id="SM00387"/>
    </source>
</evidence>
<evidence type="ECO:0000256" key="1">
    <source>
        <dbReference type="ARBA" id="ARBA00022527"/>
    </source>
</evidence>
<keyword evidence="3 7" id="KW-0547">Nucleotide-binding</keyword>
<dbReference type="SUPFAM" id="SSF55874">
    <property type="entry name" value="ATPase domain of HSP90 chaperone/DNA topoisomerase II/histidine kinase"/>
    <property type="match status" value="1"/>
</dbReference>
<dbReference type="STRING" id="1830138.SAMN05443507_11378"/>
<comment type="catalytic activity">
    <reaction evidence="7">
        <text>L-threonyl-[protein] + ATP = O-phospho-L-threonyl-[protein] + ADP + H(+)</text>
        <dbReference type="Rhea" id="RHEA:46608"/>
        <dbReference type="Rhea" id="RHEA-COMP:11060"/>
        <dbReference type="Rhea" id="RHEA-COMP:11605"/>
        <dbReference type="ChEBI" id="CHEBI:15378"/>
        <dbReference type="ChEBI" id="CHEBI:30013"/>
        <dbReference type="ChEBI" id="CHEBI:30616"/>
        <dbReference type="ChEBI" id="CHEBI:61977"/>
        <dbReference type="ChEBI" id="CHEBI:456216"/>
        <dbReference type="EC" id="2.7.11.1"/>
    </reaction>
</comment>
<feature type="domain" description="Histidine kinase/HSP90-like ATPase" evidence="9">
    <location>
        <begin position="45"/>
        <end position="149"/>
    </location>
</feature>
<feature type="region of interest" description="Disordered" evidence="8">
    <location>
        <begin position="136"/>
        <end position="157"/>
    </location>
</feature>
<dbReference type="NCBIfam" id="TIGR01925">
    <property type="entry name" value="spIIAB"/>
    <property type="match status" value="1"/>
</dbReference>
<evidence type="ECO:0000256" key="6">
    <source>
        <dbReference type="ARBA" id="ARBA00022969"/>
    </source>
</evidence>
<gene>
    <name evidence="7" type="primary">spoIIAB</name>
    <name evidence="10" type="ORF">SAMN05443507_11378</name>
</gene>
<name>A0A1M6SAE3_9BACL</name>
<proteinExistence type="inferred from homology"/>
<dbReference type="GO" id="GO:0106310">
    <property type="term" value="F:protein serine kinase activity"/>
    <property type="evidence" value="ECO:0007669"/>
    <property type="project" value="RHEA"/>
</dbReference>
<evidence type="ECO:0000256" key="2">
    <source>
        <dbReference type="ARBA" id="ARBA00022679"/>
    </source>
</evidence>
<keyword evidence="1 7" id="KW-0723">Serine/threonine-protein kinase</keyword>
<dbReference type="InterPro" id="IPR036890">
    <property type="entry name" value="HATPase_C_sf"/>
</dbReference>
<reference evidence="11" key="1">
    <citation type="submission" date="2016-11" db="EMBL/GenBank/DDBJ databases">
        <authorList>
            <person name="Varghese N."/>
            <person name="Submissions S."/>
        </authorList>
    </citation>
    <scope>NUCLEOTIDE SEQUENCE [LARGE SCALE GENOMIC DNA]</scope>
    <source>
        <strain evidence="11">USBA-503</strain>
    </source>
</reference>
<dbReference type="GO" id="GO:0016989">
    <property type="term" value="F:sigma factor antagonist activity"/>
    <property type="evidence" value="ECO:0007669"/>
    <property type="project" value="InterPro"/>
</dbReference>
<comment type="function">
    <text evidence="7">Binds to sigma F and blocks its ability to form an RNA polymerase holoenzyme (E-sigma F). Phosphorylates SpoIIAA on a serine residue. This phosphorylation may enable SpoIIAA to act as an anti-anti-sigma factor that counteracts SpoIIAB and thus releases sigma F from inhibition.</text>
</comment>
<evidence type="ECO:0000256" key="5">
    <source>
        <dbReference type="ARBA" id="ARBA00022840"/>
    </source>
</evidence>
<comment type="catalytic activity">
    <reaction evidence="7">
        <text>L-seryl-[protein] + ATP = O-phospho-L-seryl-[protein] + ADP + H(+)</text>
        <dbReference type="Rhea" id="RHEA:17989"/>
        <dbReference type="Rhea" id="RHEA-COMP:9863"/>
        <dbReference type="Rhea" id="RHEA-COMP:11604"/>
        <dbReference type="ChEBI" id="CHEBI:15378"/>
        <dbReference type="ChEBI" id="CHEBI:29999"/>
        <dbReference type="ChEBI" id="CHEBI:30616"/>
        <dbReference type="ChEBI" id="CHEBI:83421"/>
        <dbReference type="ChEBI" id="CHEBI:456216"/>
        <dbReference type="EC" id="2.7.11.1"/>
    </reaction>
</comment>
<dbReference type="Pfam" id="PF13581">
    <property type="entry name" value="HATPase_c_2"/>
    <property type="match status" value="1"/>
</dbReference>
<accession>A0A1M6SAE3</accession>
<dbReference type="EC" id="2.7.11.1" evidence="7"/>
<keyword evidence="11" id="KW-1185">Reference proteome</keyword>
<dbReference type="GO" id="GO:0042174">
    <property type="term" value="P:negative regulation of sporulation resulting in formation of a cellular spore"/>
    <property type="evidence" value="ECO:0007669"/>
    <property type="project" value="InterPro"/>
</dbReference>
<dbReference type="Proteomes" id="UP000184016">
    <property type="component" value="Unassembled WGS sequence"/>
</dbReference>
<dbReference type="Gene3D" id="3.30.565.10">
    <property type="entry name" value="Histidine kinase-like ATPase, C-terminal domain"/>
    <property type="match status" value="1"/>
</dbReference>
<evidence type="ECO:0000256" key="4">
    <source>
        <dbReference type="ARBA" id="ARBA00022777"/>
    </source>
</evidence>
<organism evidence="10 11">
    <name type="scientific">Alicyclobacillus tolerans</name>
    <dbReference type="NCBI Taxonomy" id="90970"/>
    <lineage>
        <taxon>Bacteria</taxon>
        <taxon>Bacillati</taxon>
        <taxon>Bacillota</taxon>
        <taxon>Bacilli</taxon>
        <taxon>Bacillales</taxon>
        <taxon>Alicyclobacillaceae</taxon>
        <taxon>Alicyclobacillus</taxon>
    </lineage>
</organism>
<dbReference type="HAMAP" id="MF_00637">
    <property type="entry name" value="Anti_sigma_F"/>
    <property type="match status" value="1"/>
</dbReference>
<dbReference type="EMBL" id="FRAF01000013">
    <property type="protein sequence ID" value="SHK41681.1"/>
    <property type="molecule type" value="Genomic_DNA"/>
</dbReference>
<dbReference type="PANTHER" id="PTHR35526:SF3">
    <property type="entry name" value="ANTI-SIGMA-F FACTOR RSBW"/>
    <property type="match status" value="1"/>
</dbReference>
<dbReference type="GO" id="GO:0030435">
    <property type="term" value="P:sporulation resulting in formation of a cellular spore"/>
    <property type="evidence" value="ECO:0007669"/>
    <property type="project" value="UniProtKB-KW"/>
</dbReference>
<evidence type="ECO:0000313" key="11">
    <source>
        <dbReference type="Proteomes" id="UP000184016"/>
    </source>
</evidence>
<keyword evidence="6 7" id="KW-0749">Sporulation</keyword>
<dbReference type="GO" id="GO:0004674">
    <property type="term" value="F:protein serine/threonine kinase activity"/>
    <property type="evidence" value="ECO:0007669"/>
    <property type="project" value="UniProtKB-KW"/>
</dbReference>
<keyword evidence="2 7" id="KW-0808">Transferase</keyword>
<keyword evidence="4 7" id="KW-0418">Kinase</keyword>
<dbReference type="AlphaFoldDB" id="A0A1M6SAE3"/>
<evidence type="ECO:0000256" key="7">
    <source>
        <dbReference type="HAMAP-Rule" id="MF_00637"/>
    </source>
</evidence>
<dbReference type="GO" id="GO:0030436">
    <property type="term" value="P:asexual sporulation"/>
    <property type="evidence" value="ECO:0007669"/>
    <property type="project" value="UniProtKB-UniRule"/>
</dbReference>
<evidence type="ECO:0000256" key="3">
    <source>
        <dbReference type="ARBA" id="ARBA00022741"/>
    </source>
</evidence>
<dbReference type="InterPro" id="IPR010194">
    <property type="entry name" value="Anti-sigma_F"/>
</dbReference>